<keyword evidence="4" id="KW-1185">Reference proteome</keyword>
<dbReference type="InterPro" id="IPR008984">
    <property type="entry name" value="SMAD_FHA_dom_sf"/>
</dbReference>
<reference evidence="3 4" key="1">
    <citation type="journal article" date="2005" name="Nucleic Acids Res.">
        <title>The genome sequence of Xanthomonas oryzae pathovar oryzae KACC10331, the bacterial blight pathogen of rice.</title>
        <authorList>
            <person name="Lee B.M."/>
            <person name="Park Y.J."/>
            <person name="Park D.S."/>
            <person name="Kang H.W."/>
            <person name="Kim J.G."/>
            <person name="Song E.S."/>
            <person name="Park I.C."/>
            <person name="Yoon U.H."/>
            <person name="Hahn J.H."/>
            <person name="Koo B.S."/>
            <person name="Lee G.B."/>
            <person name="Kim H."/>
            <person name="Park H.S."/>
            <person name="Yoon K.O."/>
            <person name="Kim J.H."/>
            <person name="Jung C.H."/>
            <person name="Koh N.H."/>
            <person name="Seo J.S."/>
            <person name="Go S.J."/>
        </authorList>
    </citation>
    <scope>NUCLEOTIDE SEQUENCE [LARGE SCALE GENOMIC DNA]</scope>
    <source>
        <strain evidence="4">KACC10331 / KXO85</strain>
    </source>
</reference>
<feature type="domain" description="FHA" evidence="2">
    <location>
        <begin position="182"/>
        <end position="231"/>
    </location>
</feature>
<gene>
    <name evidence="3" type="ordered locus">XOO2391</name>
</gene>
<evidence type="ECO:0000313" key="3">
    <source>
        <dbReference type="EMBL" id="AAW75645.1"/>
    </source>
</evidence>
<dbReference type="CDD" id="cd00060">
    <property type="entry name" value="FHA"/>
    <property type="match status" value="2"/>
</dbReference>
<evidence type="ECO:0000259" key="2">
    <source>
        <dbReference type="PROSITE" id="PS50006"/>
    </source>
</evidence>
<dbReference type="Proteomes" id="UP000006735">
    <property type="component" value="Chromosome"/>
</dbReference>
<dbReference type="Pfam" id="PF00498">
    <property type="entry name" value="FHA"/>
    <property type="match status" value="1"/>
</dbReference>
<dbReference type="SUPFAM" id="SSF49879">
    <property type="entry name" value="SMAD/FHA domain"/>
    <property type="match status" value="1"/>
</dbReference>
<dbReference type="PROSITE" id="PS50006">
    <property type="entry name" value="FHA_DOMAIN"/>
    <property type="match status" value="1"/>
</dbReference>
<dbReference type="HOGENOM" id="CLU_1037959_0_0_6"/>
<dbReference type="STRING" id="291331.XOO2391"/>
<dbReference type="InterPro" id="IPR000253">
    <property type="entry name" value="FHA_dom"/>
</dbReference>
<evidence type="ECO:0000256" key="1">
    <source>
        <dbReference type="SAM" id="Phobius"/>
    </source>
</evidence>
<dbReference type="KEGG" id="xoo:XOO2391"/>
<organism evidence="3 4">
    <name type="scientific">Xanthomonas oryzae pv. oryzae (strain KACC10331 / KXO85)</name>
    <dbReference type="NCBI Taxonomy" id="291331"/>
    <lineage>
        <taxon>Bacteria</taxon>
        <taxon>Pseudomonadati</taxon>
        <taxon>Pseudomonadota</taxon>
        <taxon>Gammaproteobacteria</taxon>
        <taxon>Lysobacterales</taxon>
        <taxon>Lysobacteraceae</taxon>
        <taxon>Xanthomonas</taxon>
    </lineage>
</organism>
<accession>Q5H076</accession>
<dbReference type="Gene3D" id="2.60.200.20">
    <property type="match status" value="1"/>
</dbReference>
<dbReference type="EMBL" id="AE013598">
    <property type="protein sequence ID" value="AAW75645.1"/>
    <property type="molecule type" value="Genomic_DNA"/>
</dbReference>
<sequence>MPRAGAACARPGCIAFLTCAWLRPGTPRSPEMAARGNKPARLQPVRDLQVHFTHRQQPDHPLKPGVHRIVRHASGSVRVVADAQGALLLAQFCLDQRGLWLQVANGIRGIHVNGRPIRRMALLRPGDAIYADGVEMLLRSAPSTAPSDDIQEDTAGLSEVCLLLRGVGGRHHGRSFTLDRSRLVGSDAAADIVIDYPAFAAQHARLERHGDRVLIRDLGSEEGSWINGVQVRDGWLQAGDQVVFDARHRFVVEVPRTHHSTTWDLPDTEPMPPPRAVAELTRVPVKVASWPWLLLSAVLLAAALSALLWFGAR</sequence>
<dbReference type="SMART" id="SM00240">
    <property type="entry name" value="FHA"/>
    <property type="match status" value="1"/>
</dbReference>
<keyword evidence="1" id="KW-1133">Transmembrane helix</keyword>
<protein>
    <submittedName>
        <fullName evidence="3">FOG: FHA domain</fullName>
    </submittedName>
</protein>
<proteinExistence type="predicted"/>
<keyword evidence="1" id="KW-0472">Membrane</keyword>
<keyword evidence="1" id="KW-0812">Transmembrane</keyword>
<feature type="transmembrane region" description="Helical" evidence="1">
    <location>
        <begin position="290"/>
        <end position="310"/>
    </location>
</feature>
<dbReference type="AlphaFoldDB" id="Q5H076"/>
<evidence type="ECO:0000313" key="4">
    <source>
        <dbReference type="Proteomes" id="UP000006735"/>
    </source>
</evidence>
<name>Q5H076_XANOR</name>